<accession>A0A6C0DNI3</accession>
<evidence type="ECO:0000256" key="1">
    <source>
        <dbReference type="SAM" id="MobiDB-lite"/>
    </source>
</evidence>
<reference evidence="2" key="1">
    <citation type="journal article" date="2020" name="Nature">
        <title>Giant virus diversity and host interactions through global metagenomics.</title>
        <authorList>
            <person name="Schulz F."/>
            <person name="Roux S."/>
            <person name="Paez-Espino D."/>
            <person name="Jungbluth S."/>
            <person name="Walsh D.A."/>
            <person name="Denef V.J."/>
            <person name="McMahon K.D."/>
            <person name="Konstantinidis K.T."/>
            <person name="Eloe-Fadrosh E.A."/>
            <person name="Kyrpides N.C."/>
            <person name="Woyke T."/>
        </authorList>
    </citation>
    <scope>NUCLEOTIDE SEQUENCE</scope>
    <source>
        <strain evidence="2">GVMAG-M-3300023174-46</strain>
    </source>
</reference>
<dbReference type="EMBL" id="MN739655">
    <property type="protein sequence ID" value="QHT18446.1"/>
    <property type="molecule type" value="Genomic_DNA"/>
</dbReference>
<protein>
    <submittedName>
        <fullName evidence="2">Uncharacterized protein</fullName>
    </submittedName>
</protein>
<feature type="region of interest" description="Disordered" evidence="1">
    <location>
        <begin position="1"/>
        <end position="41"/>
    </location>
</feature>
<organism evidence="2">
    <name type="scientific">viral metagenome</name>
    <dbReference type="NCBI Taxonomy" id="1070528"/>
    <lineage>
        <taxon>unclassified sequences</taxon>
        <taxon>metagenomes</taxon>
        <taxon>organismal metagenomes</taxon>
    </lineage>
</organism>
<proteinExistence type="predicted"/>
<name>A0A6C0DNI3_9ZZZZ</name>
<feature type="compositionally biased region" description="Basic and acidic residues" evidence="1">
    <location>
        <begin position="12"/>
        <end position="35"/>
    </location>
</feature>
<dbReference type="AlphaFoldDB" id="A0A6C0DNI3"/>
<feature type="compositionally biased region" description="Basic residues" evidence="1">
    <location>
        <begin position="1"/>
        <end position="11"/>
    </location>
</feature>
<evidence type="ECO:0000313" key="2">
    <source>
        <dbReference type="EMBL" id="QHT18446.1"/>
    </source>
</evidence>
<sequence length="41" mass="4561">MGVFVRGKKTRGRQEEDGGRQEEDGEDGGRCKIGGEDIFNF</sequence>